<organism evidence="2 3">
    <name type="scientific">Methanococcus voltae</name>
    <dbReference type="NCBI Taxonomy" id="2188"/>
    <lineage>
        <taxon>Archaea</taxon>
        <taxon>Methanobacteriati</taxon>
        <taxon>Methanobacteriota</taxon>
        <taxon>Methanomada group</taxon>
        <taxon>Methanococci</taxon>
        <taxon>Methanococcales</taxon>
        <taxon>Methanococcaceae</taxon>
        <taxon>Methanococcus</taxon>
    </lineage>
</organism>
<reference evidence="2" key="1">
    <citation type="submission" date="2021-03" db="EMBL/GenBank/DDBJ databases">
        <title>Genomic Encyclopedia of Type Strains, Phase IV (KMG-V): Genome sequencing to study the core and pangenomes of soil and plant-associated prokaryotes.</title>
        <authorList>
            <person name="Whitman W."/>
        </authorList>
    </citation>
    <scope>NUCLEOTIDE SEQUENCE</scope>
    <source>
        <strain evidence="2">C4</strain>
    </source>
</reference>
<gene>
    <name evidence="2" type="ORF">J3E07_001648</name>
</gene>
<evidence type="ECO:0000313" key="2">
    <source>
        <dbReference type="EMBL" id="MBP2202207.1"/>
    </source>
</evidence>
<comment type="caution">
    <text evidence="2">The sequence shown here is derived from an EMBL/GenBank/DDBJ whole genome shotgun (WGS) entry which is preliminary data.</text>
</comment>
<dbReference type="RefSeq" id="WP_209591721.1">
    <property type="nucleotide sequence ID" value="NZ_JAGGMV010000009.1"/>
</dbReference>
<keyword evidence="1" id="KW-0812">Transmembrane</keyword>
<evidence type="ECO:0000256" key="1">
    <source>
        <dbReference type="SAM" id="Phobius"/>
    </source>
</evidence>
<name>A0A8J7RHZ7_METVO</name>
<dbReference type="Proteomes" id="UP000740329">
    <property type="component" value="Unassembled WGS sequence"/>
</dbReference>
<dbReference type="AlphaFoldDB" id="A0A8J7RHZ7"/>
<dbReference type="EMBL" id="JAGGMV010000009">
    <property type="protein sequence ID" value="MBP2202207.1"/>
    <property type="molecule type" value="Genomic_DNA"/>
</dbReference>
<feature type="transmembrane region" description="Helical" evidence="1">
    <location>
        <begin position="7"/>
        <end position="27"/>
    </location>
</feature>
<keyword evidence="1" id="KW-0472">Membrane</keyword>
<protein>
    <submittedName>
        <fullName evidence="2">Uncharacterized protein</fullName>
    </submittedName>
</protein>
<accession>A0A8J7RHZ7</accession>
<keyword evidence="1" id="KW-1133">Transmembrane helix</keyword>
<proteinExistence type="predicted"/>
<evidence type="ECO:0000313" key="3">
    <source>
        <dbReference type="Proteomes" id="UP000740329"/>
    </source>
</evidence>
<sequence length="170" mass="18905">MGLAKNALLIILGGVLVIAALVGGGYIQTDGDYMAQFSNLNVGNLGTPNETQLEEQAITVPYNDLFRHNSEYVGKLVHYRGKVLQVVVNGDKDYDLRVATNFTERVGYDSKVTKMYNKDIIYVTYKGDILLEGDMVDIYGRVTGLKSYQNLVFDTVSIPEINAIKIEIEE</sequence>